<dbReference type="Gene3D" id="1.10.260.40">
    <property type="entry name" value="lambda repressor-like DNA-binding domains"/>
    <property type="match status" value="1"/>
</dbReference>
<sequence length="263" mass="29328">MLQATVSFGKHLCEWRHRRRLSQLALALRVNVSVRHLGFVELGRAAPSRGLLLRLAEELDIPLRERNVWLVAAGFAPVFHETPLHDASIQPLLSAIGSTIEAHKPFPAFAIDRQWNVVVSNAALQELYEGVSADLLEPPVNVMRLSLRPDGLAPRILNLDDWADHLLTRLRREVELTADPRLCELLKEAETLHRPSKKAAHSPHTSALAIPLRIQTRLGPLSFFSTVTIFGTPVDVTISEIALEMLYPADHETDLIVRTTSGK</sequence>
<comment type="caution">
    <text evidence="2">The sequence shown here is derived from an EMBL/GenBank/DDBJ whole genome shotgun (WGS) entry which is preliminary data.</text>
</comment>
<reference evidence="2 3" key="1">
    <citation type="submission" date="2018-02" db="EMBL/GenBank/DDBJ databases">
        <title>The draft genome of Phyllobacterium myrsinacearum DSM5892.</title>
        <authorList>
            <person name="Li L."/>
            <person name="Liu L."/>
            <person name="Zhang X."/>
            <person name="Wang T."/>
        </authorList>
    </citation>
    <scope>NUCLEOTIDE SEQUENCE [LARGE SCALE GENOMIC DNA]</scope>
    <source>
        <strain evidence="2 3">DSM 5892</strain>
    </source>
</reference>
<dbReference type="Proteomes" id="UP000238563">
    <property type="component" value="Unassembled WGS sequence"/>
</dbReference>
<evidence type="ECO:0000259" key="1">
    <source>
        <dbReference type="PROSITE" id="PS50943"/>
    </source>
</evidence>
<dbReference type="AlphaFoldDB" id="A0A2S9JI00"/>
<dbReference type="RefSeq" id="WP_105735007.1">
    <property type="nucleotide sequence ID" value="NZ_PVBT01000004.1"/>
</dbReference>
<dbReference type="SMART" id="SM00530">
    <property type="entry name" value="HTH_XRE"/>
    <property type="match status" value="1"/>
</dbReference>
<name>A0A2S9JI00_9HYPH</name>
<dbReference type="PANTHER" id="PTHR35010:SF4">
    <property type="entry name" value="BLL5781 PROTEIN"/>
    <property type="match status" value="1"/>
</dbReference>
<dbReference type="InterPro" id="IPR001387">
    <property type="entry name" value="Cro/C1-type_HTH"/>
</dbReference>
<dbReference type="Gene3D" id="3.30.450.180">
    <property type="match status" value="1"/>
</dbReference>
<proteinExistence type="predicted"/>
<dbReference type="GO" id="GO:0003677">
    <property type="term" value="F:DNA binding"/>
    <property type="evidence" value="ECO:0007669"/>
    <property type="project" value="InterPro"/>
</dbReference>
<dbReference type="PROSITE" id="PS50943">
    <property type="entry name" value="HTH_CROC1"/>
    <property type="match status" value="1"/>
</dbReference>
<feature type="domain" description="HTH cro/C1-type" evidence="1">
    <location>
        <begin position="14"/>
        <end position="66"/>
    </location>
</feature>
<dbReference type="OrthoDB" id="9785973at2"/>
<dbReference type="InterPro" id="IPR041413">
    <property type="entry name" value="MLTR_LBD"/>
</dbReference>
<evidence type="ECO:0000313" key="3">
    <source>
        <dbReference type="Proteomes" id="UP000238563"/>
    </source>
</evidence>
<protein>
    <submittedName>
        <fullName evidence="2">Transcriptional regulator</fullName>
    </submittedName>
</protein>
<organism evidence="2 3">
    <name type="scientific">Phyllobacterium myrsinacearum</name>
    <dbReference type="NCBI Taxonomy" id="28101"/>
    <lineage>
        <taxon>Bacteria</taxon>
        <taxon>Pseudomonadati</taxon>
        <taxon>Pseudomonadota</taxon>
        <taxon>Alphaproteobacteria</taxon>
        <taxon>Hyphomicrobiales</taxon>
        <taxon>Phyllobacteriaceae</taxon>
        <taxon>Phyllobacterium</taxon>
    </lineage>
</organism>
<dbReference type="InterPro" id="IPR010982">
    <property type="entry name" value="Lambda_DNA-bd_dom_sf"/>
</dbReference>
<dbReference type="EMBL" id="PVBT01000004">
    <property type="protein sequence ID" value="PRD52497.1"/>
    <property type="molecule type" value="Genomic_DNA"/>
</dbReference>
<dbReference type="CDD" id="cd00093">
    <property type="entry name" value="HTH_XRE"/>
    <property type="match status" value="1"/>
</dbReference>
<dbReference type="PANTHER" id="PTHR35010">
    <property type="entry name" value="BLL4672 PROTEIN-RELATED"/>
    <property type="match status" value="1"/>
</dbReference>
<dbReference type="SUPFAM" id="SSF47413">
    <property type="entry name" value="lambda repressor-like DNA-binding domains"/>
    <property type="match status" value="1"/>
</dbReference>
<dbReference type="Pfam" id="PF01381">
    <property type="entry name" value="HTH_3"/>
    <property type="match status" value="1"/>
</dbReference>
<gene>
    <name evidence="2" type="ORF">C5750_14755</name>
</gene>
<accession>A0A2S9JI00</accession>
<dbReference type="Pfam" id="PF17765">
    <property type="entry name" value="MLTR_LBD"/>
    <property type="match status" value="1"/>
</dbReference>
<keyword evidence="3" id="KW-1185">Reference proteome</keyword>
<evidence type="ECO:0000313" key="2">
    <source>
        <dbReference type="EMBL" id="PRD52497.1"/>
    </source>
</evidence>